<evidence type="ECO:0000313" key="3">
    <source>
        <dbReference type="Proteomes" id="UP000613512"/>
    </source>
</evidence>
<feature type="transmembrane region" description="Helical" evidence="1">
    <location>
        <begin position="131"/>
        <end position="150"/>
    </location>
</feature>
<name>A0A916S9T3_9BACI</name>
<protein>
    <submittedName>
        <fullName evidence="2">Uncharacterized protein</fullName>
    </submittedName>
</protein>
<dbReference type="AlphaFoldDB" id="A0A916S9T3"/>
<comment type="caution">
    <text evidence="2">The sequence shown here is derived from an EMBL/GenBank/DDBJ whole genome shotgun (WGS) entry which is preliminary data.</text>
</comment>
<feature type="transmembrane region" description="Helical" evidence="1">
    <location>
        <begin position="32"/>
        <end position="52"/>
    </location>
</feature>
<feature type="transmembrane region" description="Helical" evidence="1">
    <location>
        <begin position="73"/>
        <end position="90"/>
    </location>
</feature>
<reference evidence="2" key="1">
    <citation type="journal article" date="2014" name="Int. J. Syst. Evol. Microbiol.">
        <title>Complete genome sequence of Corynebacterium casei LMG S-19264T (=DSM 44701T), isolated from a smear-ripened cheese.</title>
        <authorList>
            <consortium name="US DOE Joint Genome Institute (JGI-PGF)"/>
            <person name="Walter F."/>
            <person name="Albersmeier A."/>
            <person name="Kalinowski J."/>
            <person name="Ruckert C."/>
        </authorList>
    </citation>
    <scope>NUCLEOTIDE SEQUENCE</scope>
    <source>
        <strain evidence="2">CGMCC 1.12408</strain>
    </source>
</reference>
<gene>
    <name evidence="2" type="ORF">GCM10008025_35740</name>
</gene>
<dbReference type="InterPro" id="IPR048147">
    <property type="entry name" value="CBO0543-like"/>
</dbReference>
<keyword evidence="1" id="KW-0812">Transmembrane</keyword>
<proteinExistence type="predicted"/>
<accession>A0A916S9T3</accession>
<dbReference type="RefSeq" id="WP_188386045.1">
    <property type="nucleotide sequence ID" value="NZ_BMEY01000026.1"/>
</dbReference>
<dbReference type="Proteomes" id="UP000613512">
    <property type="component" value="Unassembled WGS sequence"/>
</dbReference>
<keyword evidence="1" id="KW-1133">Transmembrane helix</keyword>
<dbReference type="EMBL" id="BMEY01000026">
    <property type="protein sequence ID" value="GGA90004.1"/>
    <property type="molecule type" value="Genomic_DNA"/>
</dbReference>
<evidence type="ECO:0000313" key="2">
    <source>
        <dbReference type="EMBL" id="GGA90004.1"/>
    </source>
</evidence>
<sequence length="160" mass="19685">MFKKVEKIIEITAWIGTVLLLIKFVPKHRIREAQVIFLFKQVITWLFGLIVVEKNLISYPKRLFFSKTNKSSFTFEYFVYPALCTIFNLYYPEKKNNLIKLLYYFFHSGLITAFELLMLKYTKLIKYKKWTWYWSLSTIWFTYYLSHLYHSWFFKKQIQS</sequence>
<organism evidence="2 3">
    <name type="scientific">Ornithinibacillus halotolerans</name>
    <dbReference type="NCBI Taxonomy" id="1274357"/>
    <lineage>
        <taxon>Bacteria</taxon>
        <taxon>Bacillati</taxon>
        <taxon>Bacillota</taxon>
        <taxon>Bacilli</taxon>
        <taxon>Bacillales</taxon>
        <taxon>Bacillaceae</taxon>
        <taxon>Ornithinibacillus</taxon>
    </lineage>
</organism>
<evidence type="ECO:0000256" key="1">
    <source>
        <dbReference type="SAM" id="Phobius"/>
    </source>
</evidence>
<keyword evidence="3" id="KW-1185">Reference proteome</keyword>
<keyword evidence="1" id="KW-0472">Membrane</keyword>
<dbReference type="NCBIfam" id="NF041644">
    <property type="entry name" value="CBO0543_fam"/>
    <property type="match status" value="1"/>
</dbReference>
<reference evidence="2" key="2">
    <citation type="submission" date="2020-09" db="EMBL/GenBank/DDBJ databases">
        <authorList>
            <person name="Sun Q."/>
            <person name="Zhou Y."/>
        </authorList>
    </citation>
    <scope>NUCLEOTIDE SEQUENCE</scope>
    <source>
        <strain evidence="2">CGMCC 1.12408</strain>
    </source>
</reference>
<feature type="transmembrane region" description="Helical" evidence="1">
    <location>
        <begin position="102"/>
        <end position="119"/>
    </location>
</feature>